<keyword evidence="2" id="KW-0597">Phosphoprotein</keyword>
<dbReference type="CDD" id="cd06170">
    <property type="entry name" value="LuxR_C_like"/>
    <property type="match status" value="1"/>
</dbReference>
<accession>A0A8J3PXD0</accession>
<dbReference type="Gene3D" id="3.40.50.2300">
    <property type="match status" value="1"/>
</dbReference>
<dbReference type="RefSeq" id="WP_203886155.1">
    <property type="nucleotide sequence ID" value="NZ_BAABHH010000024.1"/>
</dbReference>
<dbReference type="SUPFAM" id="SSF46894">
    <property type="entry name" value="C-terminal effector domain of the bipartite response regulators"/>
    <property type="match status" value="1"/>
</dbReference>
<evidence type="ECO:0000259" key="3">
    <source>
        <dbReference type="PROSITE" id="PS50043"/>
    </source>
</evidence>
<dbReference type="PANTHER" id="PTHR43214">
    <property type="entry name" value="TWO-COMPONENT RESPONSE REGULATOR"/>
    <property type="match status" value="1"/>
</dbReference>
<dbReference type="GO" id="GO:0000160">
    <property type="term" value="P:phosphorelay signal transduction system"/>
    <property type="evidence" value="ECO:0007669"/>
    <property type="project" value="InterPro"/>
</dbReference>
<name>A0A8J3PXD0_9ACTN</name>
<evidence type="ECO:0000313" key="5">
    <source>
        <dbReference type="EMBL" id="GIG82830.1"/>
    </source>
</evidence>
<evidence type="ECO:0000256" key="2">
    <source>
        <dbReference type="PROSITE-ProRule" id="PRU00169"/>
    </source>
</evidence>
<keyword evidence="6" id="KW-1185">Reference proteome</keyword>
<sequence length="201" mass="21277">MIRVILAEDQTMIRGALASLLSLEPDIDVVGEAATGDEAVAVAAVTRPDVALLDIEMPGKDGITAAGEIRREVPECHVMILTTFARPGYLRRAMEAGASAFLVKDSPARELAAAIRRVLSGERVIDPGLAAAALSAGPNPLSPREREVLSAAVDGSTINDIAARLHLSEGTVRNYLSSAIQKTSARNRMEAVQKAQDQGWL</sequence>
<dbReference type="InterPro" id="IPR001789">
    <property type="entry name" value="Sig_transdc_resp-reg_receiver"/>
</dbReference>
<dbReference type="EMBL" id="BONV01000033">
    <property type="protein sequence ID" value="GIG82830.1"/>
    <property type="molecule type" value="Genomic_DNA"/>
</dbReference>
<dbReference type="PRINTS" id="PR00038">
    <property type="entry name" value="HTHLUXR"/>
</dbReference>
<gene>
    <name evidence="5" type="ORF">Pka01_59570</name>
</gene>
<feature type="modified residue" description="4-aspartylphosphate" evidence="2">
    <location>
        <position position="54"/>
    </location>
</feature>
<dbReference type="SMART" id="SM00421">
    <property type="entry name" value="HTH_LUXR"/>
    <property type="match status" value="1"/>
</dbReference>
<feature type="domain" description="HTH luxR-type" evidence="3">
    <location>
        <begin position="134"/>
        <end position="199"/>
    </location>
</feature>
<dbReference type="CDD" id="cd19930">
    <property type="entry name" value="REC_DesR-like"/>
    <property type="match status" value="1"/>
</dbReference>
<comment type="caution">
    <text evidence="5">The sequence shown here is derived from an EMBL/GenBank/DDBJ whole genome shotgun (WGS) entry which is preliminary data.</text>
</comment>
<dbReference type="Pfam" id="PF00196">
    <property type="entry name" value="GerE"/>
    <property type="match status" value="1"/>
</dbReference>
<dbReference type="InterPro" id="IPR039420">
    <property type="entry name" value="WalR-like"/>
</dbReference>
<reference evidence="5 6" key="1">
    <citation type="submission" date="2021-01" db="EMBL/GenBank/DDBJ databases">
        <title>Whole genome shotgun sequence of Planotetraspora kaengkrachanensis NBRC 104272.</title>
        <authorList>
            <person name="Komaki H."/>
            <person name="Tamura T."/>
        </authorList>
    </citation>
    <scope>NUCLEOTIDE SEQUENCE [LARGE SCALE GENOMIC DNA]</scope>
    <source>
        <strain evidence="5 6">NBRC 104272</strain>
    </source>
</reference>
<organism evidence="5 6">
    <name type="scientific">Planotetraspora kaengkrachanensis</name>
    <dbReference type="NCBI Taxonomy" id="575193"/>
    <lineage>
        <taxon>Bacteria</taxon>
        <taxon>Bacillati</taxon>
        <taxon>Actinomycetota</taxon>
        <taxon>Actinomycetes</taxon>
        <taxon>Streptosporangiales</taxon>
        <taxon>Streptosporangiaceae</taxon>
        <taxon>Planotetraspora</taxon>
    </lineage>
</organism>
<dbReference type="PROSITE" id="PS50043">
    <property type="entry name" value="HTH_LUXR_2"/>
    <property type="match status" value="1"/>
</dbReference>
<dbReference type="SUPFAM" id="SSF52172">
    <property type="entry name" value="CheY-like"/>
    <property type="match status" value="1"/>
</dbReference>
<evidence type="ECO:0000256" key="1">
    <source>
        <dbReference type="ARBA" id="ARBA00023125"/>
    </source>
</evidence>
<dbReference type="AlphaFoldDB" id="A0A8J3PXD0"/>
<protein>
    <submittedName>
        <fullName evidence="5">DNA-binding response regulator</fullName>
    </submittedName>
</protein>
<dbReference type="Pfam" id="PF00072">
    <property type="entry name" value="Response_reg"/>
    <property type="match status" value="1"/>
</dbReference>
<dbReference type="GO" id="GO:0006355">
    <property type="term" value="P:regulation of DNA-templated transcription"/>
    <property type="evidence" value="ECO:0007669"/>
    <property type="project" value="InterPro"/>
</dbReference>
<dbReference type="InterPro" id="IPR016032">
    <property type="entry name" value="Sig_transdc_resp-reg_C-effctor"/>
</dbReference>
<dbReference type="InterPro" id="IPR000792">
    <property type="entry name" value="Tscrpt_reg_LuxR_C"/>
</dbReference>
<dbReference type="InterPro" id="IPR011006">
    <property type="entry name" value="CheY-like_superfamily"/>
</dbReference>
<dbReference type="PANTHER" id="PTHR43214:SF42">
    <property type="entry name" value="TRANSCRIPTIONAL REGULATORY PROTEIN DESR"/>
    <property type="match status" value="1"/>
</dbReference>
<evidence type="ECO:0000313" key="6">
    <source>
        <dbReference type="Proteomes" id="UP000630097"/>
    </source>
</evidence>
<evidence type="ECO:0000259" key="4">
    <source>
        <dbReference type="PROSITE" id="PS50110"/>
    </source>
</evidence>
<proteinExistence type="predicted"/>
<feature type="domain" description="Response regulatory" evidence="4">
    <location>
        <begin position="3"/>
        <end position="119"/>
    </location>
</feature>
<dbReference type="GO" id="GO:0003677">
    <property type="term" value="F:DNA binding"/>
    <property type="evidence" value="ECO:0007669"/>
    <property type="project" value="UniProtKB-KW"/>
</dbReference>
<dbReference type="Proteomes" id="UP000630097">
    <property type="component" value="Unassembled WGS sequence"/>
</dbReference>
<keyword evidence="1 5" id="KW-0238">DNA-binding</keyword>
<dbReference type="SMART" id="SM00448">
    <property type="entry name" value="REC"/>
    <property type="match status" value="1"/>
</dbReference>
<dbReference type="PROSITE" id="PS50110">
    <property type="entry name" value="RESPONSE_REGULATORY"/>
    <property type="match status" value="1"/>
</dbReference>